<evidence type="ECO:0008006" key="3">
    <source>
        <dbReference type="Google" id="ProtNLM"/>
    </source>
</evidence>
<dbReference type="EMBL" id="BRXE01000110">
    <property type="protein sequence ID" value="GLB86000.1"/>
    <property type="molecule type" value="Genomic_DNA"/>
</dbReference>
<gene>
    <name evidence="1" type="ORF">SRL2020028_52560</name>
</gene>
<dbReference type="GeneID" id="83632674"/>
<accession>A0AA37VCE6</accession>
<dbReference type="RefSeq" id="WP_238306106.1">
    <property type="nucleotide sequence ID" value="NZ_BRXF01000098.1"/>
</dbReference>
<reference evidence="1" key="1">
    <citation type="submission" date="2022-07" db="EMBL/GenBank/DDBJ databases">
        <title>Mycobacterium kiyosense sp. nov., scotochromogenic slow-glowing species isolated from respiratory specimens.</title>
        <authorList>
            <person name="Fukano H."/>
            <person name="Kazumi Y."/>
            <person name="Sakagami N."/>
            <person name="Ato M."/>
            <person name="Mitarai S."/>
            <person name="Hoshino Y."/>
        </authorList>
    </citation>
    <scope>NUCLEOTIDE SEQUENCE</scope>
    <source>
        <strain evidence="1">SRL2020-028</strain>
    </source>
</reference>
<evidence type="ECO:0000313" key="2">
    <source>
        <dbReference type="Proteomes" id="UP001165663"/>
    </source>
</evidence>
<organism evidence="1 2">
    <name type="scientific">Mycobacterium kiyosense</name>
    <dbReference type="NCBI Taxonomy" id="2871094"/>
    <lineage>
        <taxon>Bacteria</taxon>
        <taxon>Bacillati</taxon>
        <taxon>Actinomycetota</taxon>
        <taxon>Actinomycetes</taxon>
        <taxon>Mycobacteriales</taxon>
        <taxon>Mycobacteriaceae</taxon>
        <taxon>Mycobacterium</taxon>
    </lineage>
</organism>
<evidence type="ECO:0000313" key="1">
    <source>
        <dbReference type="EMBL" id="GLB86000.1"/>
    </source>
</evidence>
<name>A0AA37VCE6_9MYCO</name>
<dbReference type="Proteomes" id="UP001165663">
    <property type="component" value="Unassembled WGS sequence"/>
</dbReference>
<comment type="caution">
    <text evidence="1">The sequence shown here is derived from an EMBL/GenBank/DDBJ whole genome shotgun (WGS) entry which is preliminary data.</text>
</comment>
<dbReference type="AlphaFoldDB" id="A0AA37VCE6"/>
<proteinExistence type="predicted"/>
<sequence>MEAAQLRAELLAVLATAEGPLTTTDARMAVADKLDRQDRPVVAEQVYHAFMVLRRRGVVRRVDERSSRRARWELAVLFGDTLPGVPPRPPISAEQ</sequence>
<protein>
    <recommendedName>
        <fullName evidence="3">Fur family transcriptional regulator</fullName>
    </recommendedName>
</protein>